<keyword evidence="6" id="KW-1185">Reference proteome</keyword>
<dbReference type="EMBL" id="MLJI01000002">
    <property type="protein sequence ID" value="ORM90330.1"/>
    <property type="molecule type" value="Genomic_DNA"/>
</dbReference>
<dbReference type="CDD" id="cd02440">
    <property type="entry name" value="AdoMet_MTases"/>
    <property type="match status" value="1"/>
</dbReference>
<evidence type="ECO:0000313" key="5">
    <source>
        <dbReference type="EMBL" id="ORM90330.1"/>
    </source>
</evidence>
<organism evidence="5 6">
    <name type="scientific">Pantoea cypripedii</name>
    <name type="common">Pectobacterium cypripedii</name>
    <name type="synonym">Erwinia cypripedii</name>
    <dbReference type="NCBI Taxonomy" id="55209"/>
    <lineage>
        <taxon>Bacteria</taxon>
        <taxon>Pseudomonadati</taxon>
        <taxon>Pseudomonadota</taxon>
        <taxon>Gammaproteobacteria</taxon>
        <taxon>Enterobacterales</taxon>
        <taxon>Erwiniaceae</taxon>
        <taxon>Pantoea</taxon>
    </lineage>
</organism>
<dbReference type="GO" id="GO:0032259">
    <property type="term" value="P:methylation"/>
    <property type="evidence" value="ECO:0007669"/>
    <property type="project" value="UniProtKB-KW"/>
</dbReference>
<dbReference type="GO" id="GO:0003723">
    <property type="term" value="F:RNA binding"/>
    <property type="evidence" value="ECO:0007669"/>
    <property type="project" value="UniProtKB-KW"/>
</dbReference>
<dbReference type="AlphaFoldDB" id="A0A1X1EMZ7"/>
<dbReference type="RefSeq" id="WP_084880240.1">
    <property type="nucleotide sequence ID" value="NZ_JAGGMY010000005.1"/>
</dbReference>
<dbReference type="Gene3D" id="3.40.50.150">
    <property type="entry name" value="Vaccinia Virus protein VP39"/>
    <property type="match status" value="1"/>
</dbReference>
<sequence>MLTTFSLLKEKTRYMQAFIANPRAFGSIAPSSPSLCRRMSDAVDWTQAHHVAELGAGDGVLTRHLLNRMHSRATLSAYEINPRLALKLSSLNDNRLTVFTDSAEQVEQGCDAIFSCLPLLSLPEPLRHRILQRVVASLNPGGLFIQFQYTSFSEPLLSGYFHWTRTRVMRNLPPALVYRCQSVGVCAA</sequence>
<reference evidence="5 6" key="1">
    <citation type="journal article" date="2017" name="Antonie Van Leeuwenhoek">
        <title>Phylogenomic resolution of the bacterial genus Pantoea and its relationship with Erwinia and Tatumella.</title>
        <authorList>
            <person name="Palmer M."/>
            <person name="Steenkamp E.T."/>
            <person name="Coetzee M.P."/>
            <person name="Chan W.Y."/>
            <person name="van Zyl E."/>
            <person name="De Maayer P."/>
            <person name="Coutinho T.A."/>
            <person name="Blom J."/>
            <person name="Smits T.H."/>
            <person name="Duffy B."/>
            <person name="Venter S.N."/>
        </authorList>
    </citation>
    <scope>NUCLEOTIDE SEQUENCE [LARGE SCALE GENOMIC DNA]</scope>
    <source>
        <strain evidence="5 6">LMG 2657</strain>
    </source>
</reference>
<name>A0A1X1EMZ7_PANCY</name>
<dbReference type="GO" id="GO:0008168">
    <property type="term" value="F:methyltransferase activity"/>
    <property type="evidence" value="ECO:0007669"/>
    <property type="project" value="UniProtKB-KW"/>
</dbReference>
<evidence type="ECO:0000256" key="3">
    <source>
        <dbReference type="ARBA" id="ARBA00022691"/>
    </source>
</evidence>
<keyword evidence="3" id="KW-0949">S-adenosyl-L-methionine</keyword>
<dbReference type="SUPFAM" id="SSF53335">
    <property type="entry name" value="S-adenosyl-L-methionine-dependent methyltransferases"/>
    <property type="match status" value="1"/>
</dbReference>
<evidence type="ECO:0000256" key="2">
    <source>
        <dbReference type="ARBA" id="ARBA00022679"/>
    </source>
</evidence>
<proteinExistence type="predicted"/>
<evidence type="ECO:0000313" key="6">
    <source>
        <dbReference type="Proteomes" id="UP000193749"/>
    </source>
</evidence>
<dbReference type="InterPro" id="IPR001737">
    <property type="entry name" value="KsgA/Erm"/>
</dbReference>
<protein>
    <submittedName>
        <fullName evidence="5">Methyltransferase</fullName>
    </submittedName>
</protein>
<gene>
    <name evidence="5" type="ORF">HA50_24965</name>
</gene>
<dbReference type="InterPro" id="IPR029063">
    <property type="entry name" value="SAM-dependent_MTases_sf"/>
</dbReference>
<evidence type="ECO:0000256" key="4">
    <source>
        <dbReference type="ARBA" id="ARBA00022884"/>
    </source>
</evidence>
<dbReference type="OrthoDB" id="9805585at2"/>
<dbReference type="STRING" id="55209.HA50_24965"/>
<keyword evidence="4" id="KW-0694">RNA-binding</keyword>
<comment type="caution">
    <text evidence="5">The sequence shown here is derived from an EMBL/GenBank/DDBJ whole genome shotgun (WGS) entry which is preliminary data.</text>
</comment>
<accession>A0A1X1EMZ7</accession>
<evidence type="ECO:0000256" key="1">
    <source>
        <dbReference type="ARBA" id="ARBA00022603"/>
    </source>
</evidence>
<keyword evidence="2 5" id="KW-0808">Transferase</keyword>
<dbReference type="Pfam" id="PF00398">
    <property type="entry name" value="RrnaAD"/>
    <property type="match status" value="1"/>
</dbReference>
<keyword evidence="1 5" id="KW-0489">Methyltransferase</keyword>
<dbReference type="Proteomes" id="UP000193749">
    <property type="component" value="Unassembled WGS sequence"/>
</dbReference>